<name>A0AC61L5B4_9EURY</name>
<organism evidence="1 2">
    <name type="scientific">Candidatus Methanogaster sp</name>
    <dbReference type="NCBI Taxonomy" id="3386292"/>
    <lineage>
        <taxon>Archaea</taxon>
        <taxon>Methanobacteriati</taxon>
        <taxon>Methanobacteriota</taxon>
        <taxon>Stenosarchaea group</taxon>
        <taxon>Methanomicrobia</taxon>
        <taxon>Methanosarcinales</taxon>
        <taxon>ANME-2 cluster</taxon>
        <taxon>Candidatus Methanogasteraceae</taxon>
        <taxon>Candidatus Methanogaster</taxon>
    </lineage>
</organism>
<dbReference type="Proteomes" id="UP000248329">
    <property type="component" value="Unassembled WGS sequence"/>
</dbReference>
<sequence>MVWGSPIFPDKVGRYRDYYFKRIADFFGIEYTTGDYTFKYGFKSLGEGVKTSPDVEIEYPEQIRIGDHIQLRKGVVLQPHKKYKLSIGDYTGINPFVCIYGRVPIGKYVMIAPHVIIAGGNHAFEDTETPMIMQSKSTNEWVIIDDDVWIGANAVILDGVYIGNGAIGEAGPVVTKSVESYDIVARNPSVKINQRKGRK</sequence>
<accession>A0AC61L5B4</accession>
<gene>
    <name evidence="1" type="ORF">C4B59_04345</name>
</gene>
<evidence type="ECO:0000313" key="2">
    <source>
        <dbReference type="Proteomes" id="UP000248329"/>
    </source>
</evidence>
<comment type="caution">
    <text evidence="1">The sequence shown here is derived from an EMBL/GenBank/DDBJ whole genome shotgun (WGS) entry which is preliminary data.</text>
</comment>
<protein>
    <submittedName>
        <fullName evidence="1">Uncharacterized protein</fullName>
    </submittedName>
</protein>
<reference evidence="1" key="1">
    <citation type="submission" date="2018-01" db="EMBL/GenBank/DDBJ databases">
        <authorList>
            <person name="Krukenberg V."/>
        </authorList>
    </citation>
    <scope>NUCLEOTIDE SEQUENCE</scope>
    <source>
        <strain evidence="1">E20ANME2</strain>
    </source>
</reference>
<evidence type="ECO:0000313" key="1">
    <source>
        <dbReference type="EMBL" id="PXF61470.1"/>
    </source>
</evidence>
<proteinExistence type="predicted"/>
<dbReference type="EMBL" id="PQXF01000005">
    <property type="protein sequence ID" value="PXF61470.1"/>
    <property type="molecule type" value="Genomic_DNA"/>
</dbReference>